<protein>
    <submittedName>
        <fullName evidence="5">GntR family transcriptional regulator</fullName>
    </submittedName>
</protein>
<dbReference type="InterPro" id="IPR008920">
    <property type="entry name" value="TF_FadR/GntR_C"/>
</dbReference>
<dbReference type="EMBL" id="SACL01000007">
    <property type="protein sequence ID" value="RVT92200.1"/>
    <property type="molecule type" value="Genomic_DNA"/>
</dbReference>
<keyword evidence="6" id="KW-1185">Reference proteome</keyword>
<evidence type="ECO:0000256" key="2">
    <source>
        <dbReference type="ARBA" id="ARBA00023125"/>
    </source>
</evidence>
<dbReference type="Pfam" id="PF00392">
    <property type="entry name" value="GntR"/>
    <property type="match status" value="1"/>
</dbReference>
<evidence type="ECO:0000313" key="6">
    <source>
        <dbReference type="Proteomes" id="UP000282957"/>
    </source>
</evidence>
<keyword evidence="2" id="KW-0238">DNA-binding</keyword>
<dbReference type="InterPro" id="IPR036390">
    <property type="entry name" value="WH_DNA-bd_sf"/>
</dbReference>
<evidence type="ECO:0000259" key="4">
    <source>
        <dbReference type="PROSITE" id="PS50949"/>
    </source>
</evidence>
<evidence type="ECO:0000256" key="1">
    <source>
        <dbReference type="ARBA" id="ARBA00023015"/>
    </source>
</evidence>
<dbReference type="GO" id="GO:0003677">
    <property type="term" value="F:DNA binding"/>
    <property type="evidence" value="ECO:0007669"/>
    <property type="project" value="UniProtKB-KW"/>
</dbReference>
<evidence type="ECO:0000256" key="3">
    <source>
        <dbReference type="ARBA" id="ARBA00023163"/>
    </source>
</evidence>
<dbReference type="Proteomes" id="UP000282957">
    <property type="component" value="Unassembled WGS sequence"/>
</dbReference>
<accession>A0A437M3C3</accession>
<dbReference type="InterPro" id="IPR000524">
    <property type="entry name" value="Tscrpt_reg_HTH_GntR"/>
</dbReference>
<dbReference type="AlphaFoldDB" id="A0A437M3C3"/>
<sequence length="244" mass="27312">MADHDTASSTIGSQVYARLREDVISGALPPGSKLHLDSLRARYGVGMTPLREALYRLTSTLLIEAHDQRGFRVADIGLSHFEQVISARERLECLLLEDAIRDGDAAWLARTEAAHDTLAALPMYLDAECRELNLDWRHAHLRFHYELASGGRHFIQNLFHQMLWDHSTRYRNLLHPAPLPEEVLRADHARLMETVRERDAEMAVLVMRRHVRHGSAAILAALKAGGVAPRPLTKGAALGTREGS</sequence>
<comment type="caution">
    <text evidence="5">The sequence shown here is derived from an EMBL/GenBank/DDBJ whole genome shotgun (WGS) entry which is preliminary data.</text>
</comment>
<dbReference type="RefSeq" id="WP_127789054.1">
    <property type="nucleotide sequence ID" value="NZ_SACL01000007.1"/>
</dbReference>
<keyword evidence="1" id="KW-0805">Transcription regulation</keyword>
<dbReference type="PROSITE" id="PS50949">
    <property type="entry name" value="HTH_GNTR"/>
    <property type="match status" value="1"/>
</dbReference>
<dbReference type="InterPro" id="IPR011711">
    <property type="entry name" value="GntR_C"/>
</dbReference>
<dbReference type="GO" id="GO:0003700">
    <property type="term" value="F:DNA-binding transcription factor activity"/>
    <property type="evidence" value="ECO:0007669"/>
    <property type="project" value="InterPro"/>
</dbReference>
<dbReference type="PANTHER" id="PTHR43537:SF20">
    <property type="entry name" value="HTH-TYPE TRANSCRIPTIONAL REPRESSOR GLAR"/>
    <property type="match status" value="1"/>
</dbReference>
<gene>
    <name evidence="5" type="ORF">EOD42_18465</name>
</gene>
<dbReference type="SMART" id="SM00345">
    <property type="entry name" value="HTH_GNTR"/>
    <property type="match status" value="1"/>
</dbReference>
<dbReference type="Gene3D" id="1.10.10.10">
    <property type="entry name" value="Winged helix-like DNA-binding domain superfamily/Winged helix DNA-binding domain"/>
    <property type="match status" value="1"/>
</dbReference>
<evidence type="ECO:0000313" key="5">
    <source>
        <dbReference type="EMBL" id="RVT92200.1"/>
    </source>
</evidence>
<dbReference type="Pfam" id="PF07729">
    <property type="entry name" value="FCD"/>
    <property type="match status" value="1"/>
</dbReference>
<feature type="domain" description="HTH gntR-type" evidence="4">
    <location>
        <begin position="9"/>
        <end position="76"/>
    </location>
</feature>
<keyword evidence="3" id="KW-0804">Transcription</keyword>
<dbReference type="SUPFAM" id="SSF48008">
    <property type="entry name" value="GntR ligand-binding domain-like"/>
    <property type="match status" value="1"/>
</dbReference>
<proteinExistence type="predicted"/>
<name>A0A437M3C3_9PROT</name>
<dbReference type="PANTHER" id="PTHR43537">
    <property type="entry name" value="TRANSCRIPTIONAL REGULATOR, GNTR FAMILY"/>
    <property type="match status" value="1"/>
</dbReference>
<reference evidence="5 6" key="1">
    <citation type="submission" date="2019-01" db="EMBL/GenBank/DDBJ databases">
        <authorList>
            <person name="Chen W.-M."/>
        </authorList>
    </citation>
    <scope>NUCLEOTIDE SEQUENCE [LARGE SCALE GENOMIC DNA]</scope>
    <source>
        <strain evidence="5 6">CCP-6</strain>
    </source>
</reference>
<organism evidence="5 6">
    <name type="scientific">Rhodovarius crocodyli</name>
    <dbReference type="NCBI Taxonomy" id="1979269"/>
    <lineage>
        <taxon>Bacteria</taxon>
        <taxon>Pseudomonadati</taxon>
        <taxon>Pseudomonadota</taxon>
        <taxon>Alphaproteobacteria</taxon>
        <taxon>Acetobacterales</taxon>
        <taxon>Roseomonadaceae</taxon>
        <taxon>Rhodovarius</taxon>
    </lineage>
</organism>
<dbReference type="SUPFAM" id="SSF46785">
    <property type="entry name" value="Winged helix' DNA-binding domain"/>
    <property type="match status" value="1"/>
</dbReference>
<dbReference type="InterPro" id="IPR036388">
    <property type="entry name" value="WH-like_DNA-bd_sf"/>
</dbReference>
<dbReference type="SMART" id="SM00895">
    <property type="entry name" value="FCD"/>
    <property type="match status" value="1"/>
</dbReference>
<dbReference type="Gene3D" id="1.20.120.530">
    <property type="entry name" value="GntR ligand-binding domain-like"/>
    <property type="match status" value="1"/>
</dbReference>
<dbReference type="OrthoDB" id="8638122at2"/>